<dbReference type="Pfam" id="PF13550">
    <property type="entry name" value="Phage-tail_3"/>
    <property type="match status" value="1"/>
</dbReference>
<protein>
    <submittedName>
        <fullName evidence="4">Phage host specificity protein</fullName>
    </submittedName>
    <submittedName>
        <fullName evidence="5">Phage tail protein</fullName>
    </submittedName>
</protein>
<dbReference type="EMBL" id="FNOB01000005">
    <property type="protein sequence ID" value="SDW63682.1"/>
    <property type="molecule type" value="Genomic_DNA"/>
</dbReference>
<proteinExistence type="predicted"/>
<dbReference type="InterPro" id="IPR017853">
    <property type="entry name" value="GH"/>
</dbReference>
<dbReference type="Proteomes" id="UP000199541">
    <property type="component" value="Unassembled WGS sequence"/>
</dbReference>
<sequence>MATIVLSAVGSALGAGFGGTVLGLSGAVIGRAVGATLGRVIDQRLLGAGSDAVETGRVDRFRLMGASEGAAIARVWGRTRLGGQVIWASGFREQVTQQGGGKGAPQPAVTEYSYSVSLAVALCEGEIAGIGRIWADGVEVAATDLPIRVYLGGEDQLPDAKIEAIEGAGKAPAYRGLAYVVFEDLPLAPYGNRVPQFSFEVIRPVQPVAGEPPLLPEAVQAVALIPGTGEYALATTPVHYGTGPGAKSSANVHVPGGRTDFSVSLDQLETELPNSGSVSLVVSWFGDDLRCGQCSLRPKVEQTTYEGQGMAWRAGGITRTAAQAVAKVDGKSIYGGTPADGSVVEAIQAIRAAGREVMFYPFVLMEQLAGNGLADPYGEAEQPALPWRGRITLDLAPGQAGSADGTVAAEAEVAAFFGAAAPADFSIAGGQLSYAGPAGDWGYRRFILSCAWLAKLAGGVDAFCLGSEMRGLSRVRGAGGGFPFAEAMRTLAADVRAVLGAGVKLTYAADWSEYGSHVTPEGDLTFPLDTLWADDNIDFIGIDNYLPISDWRDGPDHADAEWGSIYNLDYLMANIGGGEYFDWYYESPEAAELQIRTPITDGAYGEPWVYRTKDIRGWWENVHFPRPGGVRAVTPTPWVPGSKPIRFTEIGCAAIDKGTNQPNKFLDVRSSESGLPRASRGTRDDLIQQQYLRAMAGYWGKAEHNPASDLYPGPMVETRYAHVWAWDARPFPAFPNQIDLWSDGDNYARGHWLTGRATAQPLGGVVRDFCAAAGVAQTDVSRLYGLLRGYVVDQTGSAREALQPLSLVYGFDATERGGALRFRLRDGLRARVLDEARLALTQGMDSAVETQRAAAAEVAGRVRLTYVGAGGDFDTRVAEAVFPQSAQLPVSQSEAPLVLTGAEARQVTERWLAEARVARDSVKFALPPSDLDLGAGDVVSLRGTDFRIDRVEEAGARLVEAVRVEPGIYIASDAVEERVVPRPFTPPVPVFAQFLDLPLLTGKEVPYEPHLAVTATPWPGTVACYSAAQDAGYQLNKLIPAPSVIGETLSILERASAGLWDRGPALRVKVYGGGLASAAMLDVLNGANVAAIGDGSSDNWEVFQFAEATLVAPDTYDLALRLRGQAGSDALMPAVWPIGSRFVLLNGAAVQPDLALSARGLARHYRIGAAARPYDDPSYLHEVAAFEGIGLRPYAPCHLGVTRAADGAVDLRWIRRTRIDGDSWNGVEVPLGEAREAYLVRVIAGGAILRDEGVAAPGWSYSTAAQTADGVAAPFTLSVAQVSDSFGPGPFAEVTVAT</sequence>
<comment type="caution">
    <text evidence="4">The sequence shown here is derived from an EMBL/GenBank/DDBJ whole genome shotgun (WGS) entry which is preliminary data.</text>
</comment>
<evidence type="ECO:0000259" key="1">
    <source>
        <dbReference type="Pfam" id="PF13547"/>
    </source>
</evidence>
<dbReference type="Proteomes" id="UP000634647">
    <property type="component" value="Unassembled WGS sequence"/>
</dbReference>
<evidence type="ECO:0000313" key="5">
    <source>
        <dbReference type="EMBL" id="SDW63682.1"/>
    </source>
</evidence>
<reference evidence="4" key="1">
    <citation type="journal article" date="2014" name="Int. J. Syst. Evol. Microbiol.">
        <title>Complete genome sequence of Corynebacterium casei LMG S-19264T (=DSM 44701T), isolated from a smear-ripened cheese.</title>
        <authorList>
            <consortium name="US DOE Joint Genome Institute (JGI-PGF)"/>
            <person name="Walter F."/>
            <person name="Albersmeier A."/>
            <person name="Kalinowski J."/>
            <person name="Ruckert C."/>
        </authorList>
    </citation>
    <scope>NUCLEOTIDE SEQUENCE</scope>
    <source>
        <strain evidence="4">CGMCC 1.10859</strain>
    </source>
</reference>
<dbReference type="SUPFAM" id="SSF51445">
    <property type="entry name" value="(Trans)glycosidases"/>
    <property type="match status" value="1"/>
</dbReference>
<evidence type="ECO:0000313" key="4">
    <source>
        <dbReference type="EMBL" id="GHE00325.1"/>
    </source>
</evidence>
<evidence type="ECO:0000313" key="6">
    <source>
        <dbReference type="Proteomes" id="UP000199541"/>
    </source>
</evidence>
<dbReference type="RefSeq" id="WP_035843095.1">
    <property type="nucleotide sequence ID" value="NZ_BNAB01000004.1"/>
</dbReference>
<gene>
    <name evidence="4" type="ORF">GCM10008024_11380</name>
    <name evidence="5" type="ORF">SAMN05444006_105176</name>
</gene>
<feature type="domain" description="Tip attachment protein J" evidence="2">
    <location>
        <begin position="793"/>
        <end position="952"/>
    </location>
</feature>
<evidence type="ECO:0000259" key="2">
    <source>
        <dbReference type="Pfam" id="PF13550"/>
    </source>
</evidence>
<organism evidence="4 7">
    <name type="scientific">Allgaiera indica</name>
    <dbReference type="NCBI Taxonomy" id="765699"/>
    <lineage>
        <taxon>Bacteria</taxon>
        <taxon>Pseudomonadati</taxon>
        <taxon>Pseudomonadota</taxon>
        <taxon>Alphaproteobacteria</taxon>
        <taxon>Rhodobacterales</taxon>
        <taxon>Paracoccaceae</taxon>
        <taxon>Allgaiera</taxon>
    </lineage>
</organism>
<dbReference type="Pfam" id="PF13547">
    <property type="entry name" value="GTA_TIM"/>
    <property type="match status" value="1"/>
</dbReference>
<dbReference type="Pfam" id="PF23666">
    <property type="entry name" value="Rcc01698_C"/>
    <property type="match status" value="1"/>
</dbReference>
<dbReference type="Gene3D" id="3.20.20.80">
    <property type="entry name" value="Glycosidases"/>
    <property type="match status" value="1"/>
</dbReference>
<dbReference type="CDD" id="cd19607">
    <property type="entry name" value="GTA_TIM-barrel-like"/>
    <property type="match status" value="1"/>
</dbReference>
<feature type="domain" description="Rcc01698-like C-terminal" evidence="3">
    <location>
        <begin position="1043"/>
        <end position="1143"/>
    </location>
</feature>
<evidence type="ECO:0000313" key="7">
    <source>
        <dbReference type="Proteomes" id="UP000634647"/>
    </source>
</evidence>
<dbReference type="InterPro" id="IPR032876">
    <property type="entry name" value="J_dom"/>
</dbReference>
<dbReference type="EMBL" id="BNAB01000004">
    <property type="protein sequence ID" value="GHE00325.1"/>
    <property type="molecule type" value="Genomic_DNA"/>
</dbReference>
<name>A0AAN4ZYR7_9RHOB</name>
<accession>A0AAN4ZYR7</accession>
<dbReference type="InterPro" id="IPR056490">
    <property type="entry name" value="Rcc01698_C"/>
</dbReference>
<feature type="domain" description="GTA TIM-barrel-like" evidence="1">
    <location>
        <begin position="441"/>
        <end position="735"/>
    </location>
</feature>
<reference evidence="5 6" key="2">
    <citation type="submission" date="2016-10" db="EMBL/GenBank/DDBJ databases">
        <authorList>
            <person name="Varghese N."/>
            <person name="Submissions S."/>
        </authorList>
    </citation>
    <scope>NUCLEOTIDE SEQUENCE [LARGE SCALE GENOMIC DNA]</scope>
    <source>
        <strain evidence="5 6">DSM 24802</strain>
    </source>
</reference>
<evidence type="ECO:0000259" key="3">
    <source>
        <dbReference type="Pfam" id="PF23666"/>
    </source>
</evidence>
<dbReference type="InterPro" id="IPR025195">
    <property type="entry name" value="GTA_TIM_dom"/>
</dbReference>
<reference evidence="4" key="3">
    <citation type="submission" date="2023-06" db="EMBL/GenBank/DDBJ databases">
        <authorList>
            <person name="Sun Q."/>
            <person name="Zhou Y."/>
        </authorList>
    </citation>
    <scope>NUCLEOTIDE SEQUENCE</scope>
    <source>
        <strain evidence="4">CGMCC 1.10859</strain>
    </source>
</reference>
<keyword evidence="6" id="KW-1185">Reference proteome</keyword>